<organism evidence="6 7">
    <name type="scientific">Calderihabitans maritimus</name>
    <dbReference type="NCBI Taxonomy" id="1246530"/>
    <lineage>
        <taxon>Bacteria</taxon>
        <taxon>Bacillati</taxon>
        <taxon>Bacillota</taxon>
        <taxon>Clostridia</taxon>
        <taxon>Neomoorellales</taxon>
        <taxon>Calderihabitantaceae</taxon>
        <taxon>Calderihabitans</taxon>
    </lineage>
</organism>
<dbReference type="AlphaFoldDB" id="A0A1Z5HSL5"/>
<evidence type="ECO:0000256" key="1">
    <source>
        <dbReference type="ARBA" id="ARBA00018672"/>
    </source>
</evidence>
<reference evidence="7" key="1">
    <citation type="journal article" date="2017" name="Appl. Environ. Microbiol.">
        <title>Genomic analysis of Calderihabitans maritimus KKC1, a thermophilic hydrogenogenic carboxydotrophic bacterium isolated from marine sediment.</title>
        <authorList>
            <person name="Omae K."/>
            <person name="Yoneda Y."/>
            <person name="Fukuyama Y."/>
            <person name="Yoshida T."/>
            <person name="Sako Y."/>
        </authorList>
    </citation>
    <scope>NUCLEOTIDE SEQUENCE [LARGE SCALE GENOMIC DNA]</scope>
    <source>
        <strain evidence="7">KKC1</strain>
    </source>
</reference>
<dbReference type="InterPro" id="IPR001789">
    <property type="entry name" value="Sig_transdc_resp-reg_receiver"/>
</dbReference>
<dbReference type="Pfam" id="PF00072">
    <property type="entry name" value="Response_reg"/>
    <property type="match status" value="1"/>
</dbReference>
<keyword evidence="6" id="KW-0238">DNA-binding</keyword>
<dbReference type="InterPro" id="IPR050595">
    <property type="entry name" value="Bact_response_regulator"/>
</dbReference>
<dbReference type="GO" id="GO:0000160">
    <property type="term" value="P:phosphorelay signal transduction system"/>
    <property type="evidence" value="ECO:0007669"/>
    <property type="project" value="InterPro"/>
</dbReference>
<proteinExistence type="predicted"/>
<keyword evidence="2 4" id="KW-0597">Phosphoprotein</keyword>
<evidence type="ECO:0000256" key="3">
    <source>
        <dbReference type="ARBA" id="ARBA00024867"/>
    </source>
</evidence>
<evidence type="ECO:0000313" key="6">
    <source>
        <dbReference type="EMBL" id="GAW92514.1"/>
    </source>
</evidence>
<evidence type="ECO:0000313" key="7">
    <source>
        <dbReference type="Proteomes" id="UP000197032"/>
    </source>
</evidence>
<dbReference type="SMART" id="SM00448">
    <property type="entry name" value="REC"/>
    <property type="match status" value="1"/>
</dbReference>
<dbReference type="Proteomes" id="UP000197032">
    <property type="component" value="Unassembled WGS sequence"/>
</dbReference>
<sequence>MVSCDILIVDDQPGIRSLLKMVFVEEGYRVATATNGLEAVEKTSKLLPRLIIMDIRMPVMDGVTALKNIKTLYPRIPVILMTAYADAIQLGKAKELGAEGCIYKPFDVDNIRKRVLEIMDHNSEEVGNLA</sequence>
<accession>A0A1Z5HSL5</accession>
<dbReference type="InterPro" id="IPR011006">
    <property type="entry name" value="CheY-like_superfamily"/>
</dbReference>
<comment type="function">
    <text evidence="3">May play the central regulatory role in sporulation. It may be an element of the effector pathway responsible for the activation of sporulation genes in response to nutritional stress. Spo0A may act in concert with spo0H (a sigma factor) to control the expression of some genes that are critical to the sporulation process.</text>
</comment>
<dbReference type="GO" id="GO:0003677">
    <property type="term" value="F:DNA binding"/>
    <property type="evidence" value="ECO:0007669"/>
    <property type="project" value="UniProtKB-KW"/>
</dbReference>
<feature type="modified residue" description="4-aspartylphosphate" evidence="4">
    <location>
        <position position="54"/>
    </location>
</feature>
<dbReference type="SUPFAM" id="SSF52172">
    <property type="entry name" value="CheY-like"/>
    <property type="match status" value="1"/>
</dbReference>
<gene>
    <name evidence="6" type="ORF">KKC1_16680</name>
</gene>
<dbReference type="PANTHER" id="PTHR44591:SF3">
    <property type="entry name" value="RESPONSE REGULATORY DOMAIN-CONTAINING PROTEIN"/>
    <property type="match status" value="1"/>
</dbReference>
<name>A0A1Z5HSL5_9FIRM</name>
<evidence type="ECO:0000256" key="4">
    <source>
        <dbReference type="PROSITE-ProRule" id="PRU00169"/>
    </source>
</evidence>
<comment type="caution">
    <text evidence="6">The sequence shown here is derived from an EMBL/GenBank/DDBJ whole genome shotgun (WGS) entry which is preliminary data.</text>
</comment>
<feature type="domain" description="Response regulatory" evidence="5">
    <location>
        <begin position="5"/>
        <end position="119"/>
    </location>
</feature>
<dbReference type="RefSeq" id="WP_088553842.1">
    <property type="nucleotide sequence ID" value="NZ_BDGJ01000084.1"/>
</dbReference>
<dbReference type="OrthoDB" id="9808843at2"/>
<dbReference type="EMBL" id="BDGJ01000084">
    <property type="protein sequence ID" value="GAW92514.1"/>
    <property type="molecule type" value="Genomic_DNA"/>
</dbReference>
<protein>
    <recommendedName>
        <fullName evidence="1">Stage 0 sporulation protein A homolog</fullName>
    </recommendedName>
</protein>
<dbReference type="Gene3D" id="3.40.50.2300">
    <property type="match status" value="1"/>
</dbReference>
<dbReference type="PANTHER" id="PTHR44591">
    <property type="entry name" value="STRESS RESPONSE REGULATOR PROTEIN 1"/>
    <property type="match status" value="1"/>
</dbReference>
<dbReference type="CDD" id="cd00156">
    <property type="entry name" value="REC"/>
    <property type="match status" value="1"/>
</dbReference>
<keyword evidence="7" id="KW-1185">Reference proteome</keyword>
<evidence type="ECO:0000256" key="2">
    <source>
        <dbReference type="ARBA" id="ARBA00022553"/>
    </source>
</evidence>
<evidence type="ECO:0000259" key="5">
    <source>
        <dbReference type="PROSITE" id="PS50110"/>
    </source>
</evidence>
<dbReference type="PROSITE" id="PS50110">
    <property type="entry name" value="RESPONSE_REGULATORY"/>
    <property type="match status" value="1"/>
</dbReference>